<organism evidence="1">
    <name type="scientific">metagenome</name>
    <dbReference type="NCBI Taxonomy" id="256318"/>
    <lineage>
        <taxon>unclassified sequences</taxon>
        <taxon>metagenomes</taxon>
    </lineage>
</organism>
<accession>A0A380TEG4</accession>
<dbReference type="AlphaFoldDB" id="A0A380TEG4"/>
<sequence>MRAFIWVRASARNHKIVRGSTLTHCRIGVYGSGGGSHRKAFGGAWAQGAASSFANSTSARRWISSRTTAKSGSVASAMRDASVAESARRRASGIRPARMSWRRSSSCCSTSAPCRSALRRVSCCGSFSTSCTASRPSMTAIPAGAKTCPASPSASADRWSANGLPAADDTLPRRAVSILRLALTPLVRIGRILVMGKTVVTQCRRCRLNSALRNAPARSGAAQRQK</sequence>
<protein>
    <submittedName>
        <fullName evidence="1">Uncharacterized protein</fullName>
    </submittedName>
</protein>
<gene>
    <name evidence="1" type="ORF">DF3PB_2950006</name>
</gene>
<dbReference type="EMBL" id="UIDG01000218">
    <property type="protein sequence ID" value="SUS06528.1"/>
    <property type="molecule type" value="Genomic_DNA"/>
</dbReference>
<proteinExistence type="predicted"/>
<evidence type="ECO:0000313" key="1">
    <source>
        <dbReference type="EMBL" id="SUS06528.1"/>
    </source>
</evidence>
<name>A0A380TEG4_9ZZZZ</name>
<reference evidence="1" key="1">
    <citation type="submission" date="2018-07" db="EMBL/GenBank/DDBJ databases">
        <authorList>
            <person name="Quirk P.G."/>
            <person name="Krulwich T.A."/>
        </authorList>
    </citation>
    <scope>NUCLEOTIDE SEQUENCE</scope>
</reference>